<dbReference type="InParanoid" id="A0A0C3CNX5"/>
<evidence type="ECO:0000313" key="2">
    <source>
        <dbReference type="EMBL" id="KIN00694.1"/>
    </source>
</evidence>
<dbReference type="Pfam" id="PF06985">
    <property type="entry name" value="HET"/>
    <property type="match status" value="1"/>
</dbReference>
<dbReference type="OrthoDB" id="5362512at2759"/>
<feature type="non-terminal residue" evidence="2">
    <location>
        <position position="1"/>
    </location>
</feature>
<proteinExistence type="predicted"/>
<protein>
    <recommendedName>
        <fullName evidence="1">Heterokaryon incompatibility domain-containing protein</fullName>
    </recommendedName>
</protein>
<feature type="non-terminal residue" evidence="2">
    <location>
        <position position="361"/>
    </location>
</feature>
<organism evidence="2 3">
    <name type="scientific">Oidiodendron maius (strain Zn)</name>
    <dbReference type="NCBI Taxonomy" id="913774"/>
    <lineage>
        <taxon>Eukaryota</taxon>
        <taxon>Fungi</taxon>
        <taxon>Dikarya</taxon>
        <taxon>Ascomycota</taxon>
        <taxon>Pezizomycotina</taxon>
        <taxon>Leotiomycetes</taxon>
        <taxon>Leotiomycetes incertae sedis</taxon>
        <taxon>Myxotrichaceae</taxon>
        <taxon>Oidiodendron</taxon>
    </lineage>
</organism>
<dbReference type="HOGENOM" id="CLU_002639_8_3_1"/>
<dbReference type="PANTHER" id="PTHR33112">
    <property type="entry name" value="DOMAIN PROTEIN, PUTATIVE-RELATED"/>
    <property type="match status" value="1"/>
</dbReference>
<dbReference type="EMBL" id="KN832877">
    <property type="protein sequence ID" value="KIN00694.1"/>
    <property type="molecule type" value="Genomic_DNA"/>
</dbReference>
<evidence type="ECO:0000259" key="1">
    <source>
        <dbReference type="Pfam" id="PF06985"/>
    </source>
</evidence>
<reference evidence="2 3" key="1">
    <citation type="submission" date="2014-04" db="EMBL/GenBank/DDBJ databases">
        <authorList>
            <consortium name="DOE Joint Genome Institute"/>
            <person name="Kuo A."/>
            <person name="Martino E."/>
            <person name="Perotto S."/>
            <person name="Kohler A."/>
            <person name="Nagy L.G."/>
            <person name="Floudas D."/>
            <person name="Copeland A."/>
            <person name="Barry K.W."/>
            <person name="Cichocki N."/>
            <person name="Veneault-Fourrey C."/>
            <person name="LaButti K."/>
            <person name="Lindquist E.A."/>
            <person name="Lipzen A."/>
            <person name="Lundell T."/>
            <person name="Morin E."/>
            <person name="Murat C."/>
            <person name="Sun H."/>
            <person name="Tunlid A."/>
            <person name="Henrissat B."/>
            <person name="Grigoriev I.V."/>
            <person name="Hibbett D.S."/>
            <person name="Martin F."/>
            <person name="Nordberg H.P."/>
            <person name="Cantor M.N."/>
            <person name="Hua S.X."/>
        </authorList>
    </citation>
    <scope>NUCLEOTIDE SEQUENCE [LARGE SCALE GENOMIC DNA]</scope>
    <source>
        <strain evidence="2 3">Zn</strain>
    </source>
</reference>
<dbReference type="STRING" id="913774.A0A0C3CNX5"/>
<dbReference type="Proteomes" id="UP000054321">
    <property type="component" value="Unassembled WGS sequence"/>
</dbReference>
<dbReference type="PANTHER" id="PTHR33112:SF16">
    <property type="entry name" value="HETEROKARYON INCOMPATIBILITY DOMAIN-CONTAINING PROTEIN"/>
    <property type="match status" value="1"/>
</dbReference>
<evidence type="ECO:0000313" key="3">
    <source>
        <dbReference type="Proteomes" id="UP000054321"/>
    </source>
</evidence>
<reference evidence="3" key="2">
    <citation type="submission" date="2015-01" db="EMBL/GenBank/DDBJ databases">
        <title>Evolutionary Origins and Diversification of the Mycorrhizal Mutualists.</title>
        <authorList>
            <consortium name="DOE Joint Genome Institute"/>
            <consortium name="Mycorrhizal Genomics Consortium"/>
            <person name="Kohler A."/>
            <person name="Kuo A."/>
            <person name="Nagy L.G."/>
            <person name="Floudas D."/>
            <person name="Copeland A."/>
            <person name="Barry K.W."/>
            <person name="Cichocki N."/>
            <person name="Veneault-Fourrey C."/>
            <person name="LaButti K."/>
            <person name="Lindquist E.A."/>
            <person name="Lipzen A."/>
            <person name="Lundell T."/>
            <person name="Morin E."/>
            <person name="Murat C."/>
            <person name="Riley R."/>
            <person name="Ohm R."/>
            <person name="Sun H."/>
            <person name="Tunlid A."/>
            <person name="Henrissat B."/>
            <person name="Grigoriev I.V."/>
            <person name="Hibbett D.S."/>
            <person name="Martin F."/>
        </authorList>
    </citation>
    <scope>NUCLEOTIDE SEQUENCE [LARGE SCALE GENOMIC DNA]</scope>
    <source>
        <strain evidence="3">Zn</strain>
    </source>
</reference>
<accession>A0A0C3CNX5</accession>
<feature type="domain" description="Heterokaryon incompatibility" evidence="1">
    <location>
        <begin position="49"/>
        <end position="202"/>
    </location>
</feature>
<dbReference type="InterPro" id="IPR010730">
    <property type="entry name" value="HET"/>
</dbReference>
<sequence length="361" mass="41739">LLECQKEHPKCRAYSRLHPILPKRVIDVGSPGEPVVRIHVRSFQEHGHYVTLSHCWGDANFLKLTLANENALRDSFSISLLPKTFREAIQFTRAVSVRYLWIDSLCIAQDSPEDWAEQSALMGQIYKNCLFNIAATKSPNSEGGLYFSRDPKLIRPLKLAVKWREAPGQSKYQGVYYVWLSDIWWDHVEGSPLNKRGWVLQERLLAPRTLHFSDQIFWDCKTKSCCEIIPSGEPSTRGWQDFYREFSAVLEELLTSDSICNEGHNELVEKAYFGWWFAIDRYSACQLTDDNDILVAISGMAKVMARAVKDEYLAGHWQRTLLLDLLWRPWNISKHLICSSPRAPTWSWASIKGSIRTRRFN</sequence>
<name>A0A0C3CNX5_OIDMZ</name>
<keyword evidence="3" id="KW-1185">Reference proteome</keyword>
<dbReference type="AlphaFoldDB" id="A0A0C3CNX5"/>
<gene>
    <name evidence="2" type="ORF">OIDMADRAFT_63269</name>
</gene>